<sequence length="114" mass="12046">MHRILLHLARRAALPALLLALLAAGAAAQSDPDMTLVAAGASITAVVGEEDGEGLWLLASDGTNYAVWTPEEVTVESLAAFQAAFKNKEVTLNGDVYKDKFGNLNLFVKALPQP</sequence>
<comment type="caution">
    <text evidence="2">The sequence shown here is derived from an EMBL/GenBank/DDBJ whole genome shotgun (WGS) entry which is preliminary data.</text>
</comment>
<keyword evidence="1" id="KW-0732">Signal</keyword>
<evidence type="ECO:0000256" key="1">
    <source>
        <dbReference type="SAM" id="SignalP"/>
    </source>
</evidence>
<evidence type="ECO:0000313" key="3">
    <source>
        <dbReference type="Proteomes" id="UP000494245"/>
    </source>
</evidence>
<organism evidence="2 3">
    <name type="scientific">Fundidesulfovibrio magnetotacticus</name>
    <dbReference type="NCBI Taxonomy" id="2730080"/>
    <lineage>
        <taxon>Bacteria</taxon>
        <taxon>Pseudomonadati</taxon>
        <taxon>Thermodesulfobacteriota</taxon>
        <taxon>Desulfovibrionia</taxon>
        <taxon>Desulfovibrionales</taxon>
        <taxon>Desulfovibrionaceae</taxon>
        <taxon>Fundidesulfovibrio</taxon>
    </lineage>
</organism>
<dbReference type="Proteomes" id="UP000494245">
    <property type="component" value="Unassembled WGS sequence"/>
</dbReference>
<dbReference type="AlphaFoldDB" id="A0A6V8LW70"/>
<reference evidence="2 3" key="2">
    <citation type="submission" date="2020-05" db="EMBL/GenBank/DDBJ databases">
        <title>Draft genome sequence of Desulfovibrio sp. strainFSS-1.</title>
        <authorList>
            <person name="Shimoshige H."/>
            <person name="Kobayashi H."/>
            <person name="Maekawa T."/>
        </authorList>
    </citation>
    <scope>NUCLEOTIDE SEQUENCE [LARGE SCALE GENOMIC DNA]</scope>
    <source>
        <strain evidence="2 3">SIID29052-01</strain>
    </source>
</reference>
<dbReference type="RefSeq" id="WP_173080655.1">
    <property type="nucleotide sequence ID" value="NZ_BLTE01000001.1"/>
</dbReference>
<reference evidence="2 3" key="1">
    <citation type="submission" date="2020-04" db="EMBL/GenBank/DDBJ databases">
        <authorList>
            <consortium name="Desulfovibrio sp. FSS-1 genome sequencing consortium"/>
            <person name="Shimoshige H."/>
            <person name="Kobayashi H."/>
            <person name="Maekawa T."/>
        </authorList>
    </citation>
    <scope>NUCLEOTIDE SEQUENCE [LARGE SCALE GENOMIC DNA]</scope>
    <source>
        <strain evidence="2 3">SIID29052-01</strain>
    </source>
</reference>
<keyword evidence="3" id="KW-1185">Reference proteome</keyword>
<evidence type="ECO:0000313" key="2">
    <source>
        <dbReference type="EMBL" id="GFK92515.1"/>
    </source>
</evidence>
<gene>
    <name evidence="2" type="ORF">NNJEOMEG_00340</name>
</gene>
<proteinExistence type="predicted"/>
<accession>A0A6V8LW70</accession>
<name>A0A6V8LW70_9BACT</name>
<dbReference type="EMBL" id="BLTE01000001">
    <property type="protein sequence ID" value="GFK92515.1"/>
    <property type="molecule type" value="Genomic_DNA"/>
</dbReference>
<feature type="signal peptide" evidence="1">
    <location>
        <begin position="1"/>
        <end position="28"/>
    </location>
</feature>
<protein>
    <submittedName>
        <fullName evidence="2">Uncharacterized protein</fullName>
    </submittedName>
</protein>
<feature type="chain" id="PRO_5028991843" evidence="1">
    <location>
        <begin position="29"/>
        <end position="114"/>
    </location>
</feature>